<dbReference type="AlphaFoldDB" id="A0A365P663"/>
<reference evidence="2 3" key="1">
    <citation type="submission" date="2018-06" db="EMBL/GenBank/DDBJ databases">
        <title>Whole genome sequencing of four bacterial strains from South Shetland trench revealing bio-synthetic gene clusters.</title>
        <authorList>
            <person name="Abdel-Mageed W.M."/>
            <person name="Lehri B."/>
            <person name="Jarmusch S.A."/>
            <person name="Miranda K."/>
            <person name="Goodfellow M."/>
            <person name="Jaspars M."/>
            <person name="Karlyshev A.V."/>
        </authorList>
    </citation>
    <scope>NUCLEOTIDE SEQUENCE [LARGE SCALE GENOMIC DNA]</scope>
    <source>
        <strain evidence="2 3">SST1</strain>
    </source>
</reference>
<comment type="caution">
    <text evidence="2">The sequence shown here is derived from an EMBL/GenBank/DDBJ whole genome shotgun (WGS) entry which is preliminary data.</text>
</comment>
<keyword evidence="1" id="KW-1133">Transmembrane helix</keyword>
<organism evidence="2 3">
    <name type="scientific">Dietzia maris</name>
    <dbReference type="NCBI Taxonomy" id="37915"/>
    <lineage>
        <taxon>Bacteria</taxon>
        <taxon>Bacillati</taxon>
        <taxon>Actinomycetota</taxon>
        <taxon>Actinomycetes</taxon>
        <taxon>Mycobacteriales</taxon>
        <taxon>Dietziaceae</taxon>
        <taxon>Dietzia</taxon>
    </lineage>
</organism>
<dbReference type="PANTHER" id="PTHR30354">
    <property type="entry name" value="GNT FAMILY GLUCONATE TRANSPORTER"/>
    <property type="match status" value="1"/>
</dbReference>
<evidence type="ECO:0000313" key="2">
    <source>
        <dbReference type="EMBL" id="RBA30357.1"/>
    </source>
</evidence>
<dbReference type="RefSeq" id="WP_119193439.1">
    <property type="nucleotide sequence ID" value="NZ_CANNAK010000001.1"/>
</dbReference>
<dbReference type="PANTHER" id="PTHR30354:SF7">
    <property type="entry name" value="BLL7963 PROTEIN"/>
    <property type="match status" value="1"/>
</dbReference>
<feature type="transmembrane region" description="Helical" evidence="1">
    <location>
        <begin position="314"/>
        <end position="335"/>
    </location>
</feature>
<feature type="transmembrane region" description="Helical" evidence="1">
    <location>
        <begin position="31"/>
        <end position="48"/>
    </location>
</feature>
<keyword evidence="1" id="KW-0472">Membrane</keyword>
<dbReference type="GO" id="GO:0015128">
    <property type="term" value="F:gluconate transmembrane transporter activity"/>
    <property type="evidence" value="ECO:0007669"/>
    <property type="project" value="InterPro"/>
</dbReference>
<sequence length="501" mass="52163">MVLSMVGIAISLVFLITLAYRGHSVIYIAPIAALIAVIFSGVPLLATYTQVFMPAMGGFLISYFPLFLTGAIFGSLMSATGYAQDIAHWLATLIGPSKAIFITVLATSLLTYGGVSAWVVIFSIFPIATALFREADIPRRLMPASVMLGLFTFGLATLPGTPQIHNTMPGQYFGTNTFAAPILSILSTLVLFGLGMAWLTYRQRKLKAAGESYFDATVMEKREAAALKARSGGGAASDIDDAGTTSNTPVLLADSPTASELPADGAGVHRRGILGVLPIFVVTAMNALATYVIIPNMDTDYLAEEKYGATSVDSLVSIWSVVIALVAGIIWMLAVRLRKITALIKTLSEGAQRAVVPATITASEVGYGAVIASLAAFAFVRDGLSAISENALVTGVLSVAGVSGITGSASGGLAISLEAFGSDLATAAAQQGIDMEIMHRVLAMASTSFDSLPHNGAMLTVLLVCGLTHREAYKDIFVVSVMTPIVGVLFAGALGLTIGGF</sequence>
<evidence type="ECO:0000256" key="1">
    <source>
        <dbReference type="SAM" id="Phobius"/>
    </source>
</evidence>
<proteinExistence type="predicted"/>
<feature type="transmembrane region" description="Helical" evidence="1">
    <location>
        <begin position="141"/>
        <end position="158"/>
    </location>
</feature>
<gene>
    <name evidence="2" type="ORF">DQ226_17495</name>
</gene>
<dbReference type="Pfam" id="PF02447">
    <property type="entry name" value="GntP_permease"/>
    <property type="match status" value="1"/>
</dbReference>
<protein>
    <submittedName>
        <fullName evidence="2">GntP family permease</fullName>
    </submittedName>
</protein>
<dbReference type="InterPro" id="IPR003474">
    <property type="entry name" value="Glcn_transporter"/>
</dbReference>
<feature type="transmembrane region" description="Helical" evidence="1">
    <location>
        <begin position="178"/>
        <end position="199"/>
    </location>
</feature>
<feature type="transmembrane region" description="Helical" evidence="1">
    <location>
        <begin position="273"/>
        <end position="294"/>
    </location>
</feature>
<evidence type="ECO:0000313" key="3">
    <source>
        <dbReference type="Proteomes" id="UP000252187"/>
    </source>
</evidence>
<accession>A0A365P663</accession>
<feature type="transmembrane region" description="Helical" evidence="1">
    <location>
        <begin position="476"/>
        <end position="498"/>
    </location>
</feature>
<keyword evidence="1" id="KW-0812">Transmembrane</keyword>
<dbReference type="GO" id="GO:0005886">
    <property type="term" value="C:plasma membrane"/>
    <property type="evidence" value="ECO:0007669"/>
    <property type="project" value="TreeGrafter"/>
</dbReference>
<dbReference type="EMBL" id="QNTT01000089">
    <property type="protein sequence ID" value="RBA30357.1"/>
    <property type="molecule type" value="Genomic_DNA"/>
</dbReference>
<feature type="transmembrane region" description="Helical" evidence="1">
    <location>
        <begin position="60"/>
        <end position="79"/>
    </location>
</feature>
<name>A0A365P663_9ACTN</name>
<dbReference type="Proteomes" id="UP000252187">
    <property type="component" value="Unassembled WGS sequence"/>
</dbReference>
<feature type="transmembrane region" description="Helical" evidence="1">
    <location>
        <begin position="99"/>
        <end position="129"/>
    </location>
</feature>